<comment type="caution">
    <text evidence="1">The sequence shown here is derived from an EMBL/GenBank/DDBJ whole genome shotgun (WGS) entry which is preliminary data.</text>
</comment>
<dbReference type="EMBL" id="MHNL01000003">
    <property type="protein sequence ID" value="OGZ46022.1"/>
    <property type="molecule type" value="Genomic_DNA"/>
</dbReference>
<dbReference type="Pfam" id="PF14367">
    <property type="entry name" value="DUF4411"/>
    <property type="match status" value="1"/>
</dbReference>
<evidence type="ECO:0008006" key="3">
    <source>
        <dbReference type="Google" id="ProtNLM"/>
    </source>
</evidence>
<protein>
    <recommendedName>
        <fullName evidence="3">PIN domain-containing protein</fullName>
    </recommendedName>
</protein>
<organism evidence="1 2">
    <name type="scientific">Candidatus Ryanbacteria bacterium RIFCSPHIGHO2_01_FULL_48_27</name>
    <dbReference type="NCBI Taxonomy" id="1802115"/>
    <lineage>
        <taxon>Bacteria</taxon>
        <taxon>Candidatus Ryaniibacteriota</taxon>
    </lineage>
</organism>
<dbReference type="STRING" id="1802115.A2756_04460"/>
<proteinExistence type="predicted"/>
<name>A0A1G2G7H2_9BACT</name>
<reference evidence="1 2" key="1">
    <citation type="journal article" date="2016" name="Nat. Commun.">
        <title>Thousands of microbial genomes shed light on interconnected biogeochemical processes in an aquifer system.</title>
        <authorList>
            <person name="Anantharaman K."/>
            <person name="Brown C.T."/>
            <person name="Hug L.A."/>
            <person name="Sharon I."/>
            <person name="Castelle C.J."/>
            <person name="Probst A.J."/>
            <person name="Thomas B.C."/>
            <person name="Singh A."/>
            <person name="Wilkins M.J."/>
            <person name="Karaoz U."/>
            <person name="Brodie E.L."/>
            <person name="Williams K.H."/>
            <person name="Hubbard S.S."/>
            <person name="Banfield J.F."/>
        </authorList>
    </citation>
    <scope>NUCLEOTIDE SEQUENCE [LARGE SCALE GENOMIC DNA]</scope>
</reference>
<sequence>MNADSEGKVYLLDANVLFDLSLWLPIALNKNFWSKLEEALQNGTWVLLDVIVNEIKYDNDGLKKWCEEQKKKGLMQSIDDSHKNRAVEINNKYKMIDETTQRSTVDTYLIAYAEAHGLVVLSREGYRKKPEDLYKIPDVCKIFNIKITRRPREFFEAIGYRN</sequence>
<dbReference type="AlphaFoldDB" id="A0A1G2G7H2"/>
<dbReference type="InterPro" id="IPR016541">
    <property type="entry name" value="UCP008505"/>
</dbReference>
<evidence type="ECO:0000313" key="1">
    <source>
        <dbReference type="EMBL" id="OGZ46022.1"/>
    </source>
</evidence>
<dbReference type="SUPFAM" id="SSF88723">
    <property type="entry name" value="PIN domain-like"/>
    <property type="match status" value="1"/>
</dbReference>
<accession>A0A1G2G7H2</accession>
<dbReference type="InterPro" id="IPR029060">
    <property type="entry name" value="PIN-like_dom_sf"/>
</dbReference>
<dbReference type="Proteomes" id="UP000177785">
    <property type="component" value="Unassembled WGS sequence"/>
</dbReference>
<gene>
    <name evidence="1" type="ORF">A2756_04460</name>
</gene>
<evidence type="ECO:0000313" key="2">
    <source>
        <dbReference type="Proteomes" id="UP000177785"/>
    </source>
</evidence>